<gene>
    <name evidence="3" type="ORF">CUC15_06325</name>
</gene>
<keyword evidence="3" id="KW-0418">Kinase</keyword>
<organism evidence="3 4">
    <name type="scientific">Oceanobacillus zhaokaii</name>
    <dbReference type="NCBI Taxonomy" id="2052660"/>
    <lineage>
        <taxon>Bacteria</taxon>
        <taxon>Bacillati</taxon>
        <taxon>Bacillota</taxon>
        <taxon>Bacilli</taxon>
        <taxon>Bacillales</taxon>
        <taxon>Bacillaceae</taxon>
        <taxon>Oceanobacillus</taxon>
    </lineage>
</organism>
<evidence type="ECO:0000313" key="3">
    <source>
        <dbReference type="EMBL" id="AXI08556.1"/>
    </source>
</evidence>
<keyword evidence="1" id="KW-0472">Membrane</keyword>
<evidence type="ECO:0000313" key="4">
    <source>
        <dbReference type="Proteomes" id="UP000253908"/>
    </source>
</evidence>
<protein>
    <submittedName>
        <fullName evidence="3">Histidine kinase</fullName>
    </submittedName>
</protein>
<accession>A0A345PEX6</accession>
<evidence type="ECO:0000256" key="1">
    <source>
        <dbReference type="SAM" id="Phobius"/>
    </source>
</evidence>
<feature type="domain" description="2TM" evidence="2">
    <location>
        <begin position="9"/>
        <end position="86"/>
    </location>
</feature>
<keyword evidence="4" id="KW-1185">Reference proteome</keyword>
<dbReference type="OrthoDB" id="8965954at2"/>
<dbReference type="KEGG" id="ocn:CUC15_06325"/>
<dbReference type="InterPro" id="IPR025698">
    <property type="entry name" value="2TM_dom"/>
</dbReference>
<feature type="transmembrane region" description="Helical" evidence="1">
    <location>
        <begin position="20"/>
        <end position="39"/>
    </location>
</feature>
<sequence length="92" mass="11209">MENEEKYLRAKKRVQNLKEFYQHLLSYVLVNTMLFIINMVTDPSYWWFIFPLMGWGIGLIAHAFSVYSDGFMGADWEERKIKEYMEKDRRDE</sequence>
<dbReference type="RefSeq" id="WP_114915851.1">
    <property type="nucleotide sequence ID" value="NZ_CP024848.1"/>
</dbReference>
<dbReference type="AlphaFoldDB" id="A0A345PEX6"/>
<keyword evidence="1" id="KW-0812">Transmembrane</keyword>
<keyword evidence="3" id="KW-0808">Transferase</keyword>
<name>A0A345PEX6_9BACI</name>
<dbReference type="Pfam" id="PF13239">
    <property type="entry name" value="2TM"/>
    <property type="match status" value="1"/>
</dbReference>
<evidence type="ECO:0000259" key="2">
    <source>
        <dbReference type="Pfam" id="PF13239"/>
    </source>
</evidence>
<reference evidence="4" key="1">
    <citation type="submission" date="2017-11" db="EMBL/GenBank/DDBJ databases">
        <authorList>
            <person name="Zhu W."/>
        </authorList>
    </citation>
    <scope>NUCLEOTIDE SEQUENCE [LARGE SCALE GENOMIC DNA]</scope>
    <source>
        <strain evidence="4">160</strain>
    </source>
</reference>
<feature type="transmembrane region" description="Helical" evidence="1">
    <location>
        <begin position="45"/>
        <end position="67"/>
    </location>
</feature>
<dbReference type="GO" id="GO:0016301">
    <property type="term" value="F:kinase activity"/>
    <property type="evidence" value="ECO:0007669"/>
    <property type="project" value="UniProtKB-KW"/>
</dbReference>
<proteinExistence type="predicted"/>
<dbReference type="Proteomes" id="UP000253908">
    <property type="component" value="Chromosome"/>
</dbReference>
<dbReference type="EMBL" id="CP024848">
    <property type="protein sequence ID" value="AXI08556.1"/>
    <property type="molecule type" value="Genomic_DNA"/>
</dbReference>
<keyword evidence="1" id="KW-1133">Transmembrane helix</keyword>